<dbReference type="InterPro" id="IPR043129">
    <property type="entry name" value="ATPase_NBD"/>
</dbReference>
<dbReference type="Gene3D" id="3.90.640.10">
    <property type="entry name" value="Actin, Chain A, domain 4"/>
    <property type="match status" value="1"/>
</dbReference>
<dbReference type="AlphaFoldDB" id="A0A6C0AMN5"/>
<dbReference type="InterPro" id="IPR029047">
    <property type="entry name" value="HSP70_peptide-bd_sf"/>
</dbReference>
<keyword evidence="2" id="KW-0067">ATP-binding</keyword>
<dbReference type="Pfam" id="PF00012">
    <property type="entry name" value="HSP70"/>
    <property type="match status" value="1"/>
</dbReference>
<evidence type="ECO:0000256" key="1">
    <source>
        <dbReference type="ARBA" id="ARBA00022741"/>
    </source>
</evidence>
<dbReference type="Gene3D" id="2.60.34.10">
    <property type="entry name" value="Substrate Binding Domain Of DNAk, Chain A, domain 1"/>
    <property type="match status" value="1"/>
</dbReference>
<dbReference type="EMBL" id="MN740724">
    <property type="protein sequence ID" value="QHS80876.1"/>
    <property type="molecule type" value="Genomic_DNA"/>
</dbReference>
<dbReference type="SUPFAM" id="SSF53067">
    <property type="entry name" value="Actin-like ATPase domain"/>
    <property type="match status" value="2"/>
</dbReference>
<sequence length="505" mass="57149">MILGIDFGTSNSCCSYFSGKENRVITNEYGNEIYPTCIAFNKYSDEILYSNSAYDLTSNKDVTVIKNIKGLIGSPSDETDIEGTDIDVMYNNNLKKFTINEIVVLYLNYLKNISENFTNEVVKDIVITVPAYFSNIQRNRIKTCCELANLNVIRIINEPTSAILAYCWQSLNKCLETRNILVVDCGGGTTDYSIINADFSENLFEVVNIYGDNDLGGNDLTDNLYNYVLNEIYLKYNDYPNTLKLSKIWNMCDNLKRRLSFNERDLLFIENIVDEQDFSIVISRSKLYYINKKFFDKIRDDIIKVTENKTIDEIIFVGGTTRIPLFVDICKGIFGEKININSKINPDTIVGIGAGIQGFLLSDSKKSDDQDVVLVDVTPMSLGIKTDDNRMSIIISKNTPIPVSKTQIFTNSDSIDTLTIDIYQGDNQYVKDNIFLEKLNLNCNRLDRGKMRIAVTFTISVDGILSVSAKDVLTDDNETGLVVKENVMSDMDVIELNLDFLDIVR</sequence>
<dbReference type="SUPFAM" id="SSF100920">
    <property type="entry name" value="Heat shock protein 70kD (HSP70), peptide-binding domain"/>
    <property type="match status" value="1"/>
</dbReference>
<organism evidence="3">
    <name type="scientific">viral metagenome</name>
    <dbReference type="NCBI Taxonomy" id="1070528"/>
    <lineage>
        <taxon>unclassified sequences</taxon>
        <taxon>metagenomes</taxon>
        <taxon>organismal metagenomes</taxon>
    </lineage>
</organism>
<dbReference type="PANTHER" id="PTHR19375">
    <property type="entry name" value="HEAT SHOCK PROTEIN 70KDA"/>
    <property type="match status" value="1"/>
</dbReference>
<evidence type="ECO:0000256" key="2">
    <source>
        <dbReference type="ARBA" id="ARBA00022840"/>
    </source>
</evidence>
<dbReference type="InterPro" id="IPR013126">
    <property type="entry name" value="Hsp_70_fam"/>
</dbReference>
<dbReference type="GO" id="GO:0005524">
    <property type="term" value="F:ATP binding"/>
    <property type="evidence" value="ECO:0007669"/>
    <property type="project" value="UniProtKB-KW"/>
</dbReference>
<protein>
    <submittedName>
        <fullName evidence="3">Uncharacterized protein</fullName>
    </submittedName>
</protein>
<evidence type="ECO:0000313" key="3">
    <source>
        <dbReference type="EMBL" id="QHS80876.1"/>
    </source>
</evidence>
<dbReference type="PRINTS" id="PR00301">
    <property type="entry name" value="HEATSHOCK70"/>
</dbReference>
<keyword evidence="1" id="KW-0547">Nucleotide-binding</keyword>
<name>A0A6C0AMN5_9ZZZZ</name>
<dbReference type="GO" id="GO:0140662">
    <property type="term" value="F:ATP-dependent protein folding chaperone"/>
    <property type="evidence" value="ECO:0007669"/>
    <property type="project" value="InterPro"/>
</dbReference>
<reference evidence="3" key="1">
    <citation type="journal article" date="2020" name="Nature">
        <title>Giant virus diversity and host interactions through global metagenomics.</title>
        <authorList>
            <person name="Schulz F."/>
            <person name="Roux S."/>
            <person name="Paez-Espino D."/>
            <person name="Jungbluth S."/>
            <person name="Walsh D.A."/>
            <person name="Denef V.J."/>
            <person name="McMahon K.D."/>
            <person name="Konstantinidis K.T."/>
            <person name="Eloe-Fadrosh E.A."/>
            <person name="Kyrpides N.C."/>
            <person name="Woyke T."/>
        </authorList>
    </citation>
    <scope>NUCLEOTIDE SEQUENCE</scope>
    <source>
        <strain evidence="3">GVMAG-S-1091796-13</strain>
    </source>
</reference>
<proteinExistence type="predicted"/>
<dbReference type="Gene3D" id="3.30.420.40">
    <property type="match status" value="2"/>
</dbReference>
<dbReference type="Gene3D" id="3.30.30.30">
    <property type="match status" value="1"/>
</dbReference>
<accession>A0A6C0AMN5</accession>